<dbReference type="Pfam" id="PF04801">
    <property type="entry name" value="RPC5"/>
    <property type="match status" value="1"/>
</dbReference>
<feature type="compositionally biased region" description="Basic and acidic residues" evidence="1">
    <location>
        <begin position="462"/>
        <end position="475"/>
    </location>
</feature>
<evidence type="ECO:0000313" key="3">
    <source>
        <dbReference type="Proteomes" id="UP001353858"/>
    </source>
</evidence>
<evidence type="ECO:0000313" key="2">
    <source>
        <dbReference type="EMBL" id="KAK4874932.1"/>
    </source>
</evidence>
<feature type="compositionally biased region" description="Basic and acidic residues" evidence="1">
    <location>
        <begin position="509"/>
        <end position="522"/>
    </location>
</feature>
<keyword evidence="3" id="KW-1185">Reference proteome</keyword>
<dbReference type="Proteomes" id="UP001353858">
    <property type="component" value="Unassembled WGS sequence"/>
</dbReference>
<dbReference type="PANTHER" id="PTHR12069">
    <property type="entry name" value="DNA-DIRECTED RNA POLYMERASES III 80 KDA POLYPEPTIDE RNA POLYMERASE III SUBUNIT 5"/>
    <property type="match status" value="1"/>
</dbReference>
<dbReference type="AlphaFoldDB" id="A0AAN7P272"/>
<accession>A0AAN7P272</accession>
<feature type="region of interest" description="Disordered" evidence="1">
    <location>
        <begin position="447"/>
        <end position="522"/>
    </location>
</feature>
<dbReference type="PANTHER" id="PTHR12069:SF0">
    <property type="entry name" value="DNA-DIRECTED RNA POLYMERASE III SUBUNIT RPC5"/>
    <property type="match status" value="1"/>
</dbReference>
<sequence length="522" mass="59966">MDEDENSHAENDANAHDPIVKEVPVFISKRLESQLYLFQYPLRPRTANTPLNVKRCFVKPRNQAVKLEVQLNTRSANFNINKAEDIALRVDGPPEYRKKDKEIYFKNNLVDKIEYTSSKVVDNADTYAIGVYNGQEYHITPLKGLLRLKPYYPYLDREIKKKDAKQKVVIEEPGPSTSAKQVTVKFSQGDGDKWKKLQENSYKLIMERQAEEPWIECDWQPEKSELSELEKLKLYAEDTRQGTIAKEEKDEDIIEYLRRLVPEDKEQAIIRPSLPSNVVSFSSLRALPLFEQCKLLLQDAKIMTFQQLMMVLVGCEGLTPDSLLKTLPLVAVLVRGNWIVKSDILFPNNTFSAISGVPAELMCRARDYILILFTKNQYVERRKVSSVIKVPSEEIKEIFIGISKLRNNKGWELALPVDIEFINKYPDVVQKQSSIWETREQQLSDFFKDNASKDKKRRKSKSVSEDSVKVPKKDGQASVRDNCVSSSDTDSGTEKNKGSPVAARRNKNFKCDESMNHKDEKS</sequence>
<protein>
    <recommendedName>
        <fullName evidence="4">DNA-directed RNA polymerase III subunit RPC5</fullName>
    </recommendedName>
</protein>
<proteinExistence type="predicted"/>
<evidence type="ECO:0008006" key="4">
    <source>
        <dbReference type="Google" id="ProtNLM"/>
    </source>
</evidence>
<comment type="caution">
    <text evidence="2">The sequence shown here is derived from an EMBL/GenBank/DDBJ whole genome shotgun (WGS) entry which is preliminary data.</text>
</comment>
<gene>
    <name evidence="2" type="ORF">RN001_014292</name>
</gene>
<evidence type="ECO:0000256" key="1">
    <source>
        <dbReference type="SAM" id="MobiDB-lite"/>
    </source>
</evidence>
<dbReference type="InterPro" id="IPR006886">
    <property type="entry name" value="RNA_pol_III_Rpc5"/>
</dbReference>
<organism evidence="2 3">
    <name type="scientific">Aquatica leii</name>
    <dbReference type="NCBI Taxonomy" id="1421715"/>
    <lineage>
        <taxon>Eukaryota</taxon>
        <taxon>Metazoa</taxon>
        <taxon>Ecdysozoa</taxon>
        <taxon>Arthropoda</taxon>
        <taxon>Hexapoda</taxon>
        <taxon>Insecta</taxon>
        <taxon>Pterygota</taxon>
        <taxon>Neoptera</taxon>
        <taxon>Endopterygota</taxon>
        <taxon>Coleoptera</taxon>
        <taxon>Polyphaga</taxon>
        <taxon>Elateriformia</taxon>
        <taxon>Elateroidea</taxon>
        <taxon>Lampyridae</taxon>
        <taxon>Luciolinae</taxon>
        <taxon>Aquatica</taxon>
    </lineage>
</organism>
<reference evidence="3" key="1">
    <citation type="submission" date="2023-01" db="EMBL/GenBank/DDBJ databases">
        <title>Key to firefly adult light organ development and bioluminescence: homeobox transcription factors regulate luciferase expression and transportation to peroxisome.</title>
        <authorList>
            <person name="Fu X."/>
        </authorList>
    </citation>
    <scope>NUCLEOTIDE SEQUENCE [LARGE SCALE GENOMIC DNA]</scope>
</reference>
<name>A0AAN7P272_9COLE</name>
<dbReference type="EMBL" id="JARPUR010000006">
    <property type="protein sequence ID" value="KAK4874932.1"/>
    <property type="molecule type" value="Genomic_DNA"/>
</dbReference>
<dbReference type="GO" id="GO:0005666">
    <property type="term" value="C:RNA polymerase III complex"/>
    <property type="evidence" value="ECO:0007669"/>
    <property type="project" value="TreeGrafter"/>
</dbReference>
<dbReference type="GO" id="GO:0042797">
    <property type="term" value="P:tRNA transcription by RNA polymerase III"/>
    <property type="evidence" value="ECO:0007669"/>
    <property type="project" value="TreeGrafter"/>
</dbReference>